<comment type="caution">
    <text evidence="1">The sequence shown here is derived from an EMBL/GenBank/DDBJ whole genome shotgun (WGS) entry which is preliminary data.</text>
</comment>
<name>A0ABR3RMJ7_9PLEO</name>
<evidence type="ECO:0000313" key="2">
    <source>
        <dbReference type="Proteomes" id="UP001521222"/>
    </source>
</evidence>
<sequence length="495" mass="57340">MAMLAEQIELRVERVYISPNRANLDCLDKILGNPRHRLQVQYIVWDDSELVSIPTLQEYCQILERDAMTTKTALEDHLRTIMRNADDGSEDYEQIKVENCVQEDGRPNDIGKAILLSANDRRSLDYIATSNVAKMSVEESYELYQKLYQDEKEIIKRGWDEAGLRRALTELPNLKRITITSEVWRPWNPIPVYNTPFYRALPAGFRKPSVVGPQVRFGSYQYRQTIERRVYSVIMSSLVTYPVSQLQEFVVDPGNEEMGLSHSLFSAPNVDYDNTMRMLSITPLKMLRLSFFDISGMGQIGMPLLGDLVRAAPHLEHLDVQFRMRDDARIRYDEHYNPHRSPFQDGLIERSCPDLKHFALRLAPVDSEWLFNLITRSENLESVLLDKISLTMGFSGHEHLDAFFGRLKEYFRAANRRGPSFTWITQEFQAKGKKSRQLWLVLDDHLDAFLYDGGESPFTGRNFGWGGLQDSKTGYRPGFGWIMNGRDPTFRKERE</sequence>
<keyword evidence="2" id="KW-1185">Reference proteome</keyword>
<evidence type="ECO:0000313" key="1">
    <source>
        <dbReference type="EMBL" id="KAL1605666.1"/>
    </source>
</evidence>
<accession>A0ABR3RMJ7</accession>
<dbReference type="Proteomes" id="UP001521222">
    <property type="component" value="Unassembled WGS sequence"/>
</dbReference>
<gene>
    <name evidence="1" type="ORF">SLS59_003469</name>
</gene>
<organism evidence="1 2">
    <name type="scientific">Nothophoma quercina</name>
    <dbReference type="NCBI Taxonomy" id="749835"/>
    <lineage>
        <taxon>Eukaryota</taxon>
        <taxon>Fungi</taxon>
        <taxon>Dikarya</taxon>
        <taxon>Ascomycota</taxon>
        <taxon>Pezizomycotina</taxon>
        <taxon>Dothideomycetes</taxon>
        <taxon>Pleosporomycetidae</taxon>
        <taxon>Pleosporales</taxon>
        <taxon>Pleosporineae</taxon>
        <taxon>Didymellaceae</taxon>
        <taxon>Nothophoma</taxon>
    </lineage>
</organism>
<protein>
    <submittedName>
        <fullName evidence="1">Uncharacterized protein</fullName>
    </submittedName>
</protein>
<reference evidence="1 2" key="1">
    <citation type="submission" date="2024-02" db="EMBL/GenBank/DDBJ databases">
        <title>De novo assembly and annotation of 12 fungi associated with fruit tree decline syndrome in Ontario, Canada.</title>
        <authorList>
            <person name="Sulman M."/>
            <person name="Ellouze W."/>
            <person name="Ilyukhin E."/>
        </authorList>
    </citation>
    <scope>NUCLEOTIDE SEQUENCE [LARGE SCALE GENOMIC DNA]</scope>
    <source>
        <strain evidence="1 2">M97-236</strain>
    </source>
</reference>
<dbReference type="EMBL" id="JAKIXB020000009">
    <property type="protein sequence ID" value="KAL1605666.1"/>
    <property type="molecule type" value="Genomic_DNA"/>
</dbReference>
<proteinExistence type="predicted"/>